<accession>A0A9X3DVS6</accession>
<organism evidence="2 3">
    <name type="scientific">Acinetobacter nematophilus</name>
    <dbReference type="NCBI Taxonomy" id="2994642"/>
    <lineage>
        <taxon>Bacteria</taxon>
        <taxon>Pseudomonadati</taxon>
        <taxon>Pseudomonadota</taxon>
        <taxon>Gammaproteobacteria</taxon>
        <taxon>Moraxellales</taxon>
        <taxon>Moraxellaceae</taxon>
        <taxon>Acinetobacter</taxon>
    </lineage>
</organism>
<sequence length="181" mass="19552">MKSHISSAFKMLVVTVSVLGISHIGHTESILGKINYELYGVVTISTCGVLDSESEKYVDLGKYATKNLANVGDKSFAVAIPFDLSNCPPNGSVNVTFSGNKDSINNELLAIENNINSAKNIAIEISDNNKKRIPIGLKSENMLVDQNGNLSTLFYANYIVTQNRSIAGLANANAQFTVEYD</sequence>
<keyword evidence="3" id="KW-1185">Reference proteome</keyword>
<evidence type="ECO:0000259" key="1">
    <source>
        <dbReference type="Pfam" id="PF00419"/>
    </source>
</evidence>
<dbReference type="Pfam" id="PF00419">
    <property type="entry name" value="Fimbrial"/>
    <property type="match status" value="1"/>
</dbReference>
<dbReference type="GO" id="GO:0009289">
    <property type="term" value="C:pilus"/>
    <property type="evidence" value="ECO:0007669"/>
    <property type="project" value="InterPro"/>
</dbReference>
<dbReference type="InterPro" id="IPR000259">
    <property type="entry name" value="Adhesion_dom_fimbrial"/>
</dbReference>
<reference evidence="2" key="1">
    <citation type="submission" date="2022-11" db="EMBL/GenBank/DDBJ databases">
        <title>Biodiversity and phylogenetic relationships of bacteria.</title>
        <authorList>
            <person name="Machado R.A.R."/>
            <person name="Bhat A."/>
            <person name="Loulou A."/>
            <person name="Kallel S."/>
        </authorList>
    </citation>
    <scope>NUCLEOTIDE SEQUENCE</scope>
    <source>
        <strain evidence="2">A-IN1</strain>
    </source>
</reference>
<dbReference type="InterPro" id="IPR036937">
    <property type="entry name" value="Adhesion_dom_fimbrial_sf"/>
</dbReference>
<dbReference type="AlphaFoldDB" id="A0A9X3DVS6"/>
<dbReference type="EMBL" id="JAPKMY010000008">
    <property type="protein sequence ID" value="MCX5469021.1"/>
    <property type="molecule type" value="Genomic_DNA"/>
</dbReference>
<dbReference type="InterPro" id="IPR050263">
    <property type="entry name" value="Bact_Fimbrial_Adh_Pro"/>
</dbReference>
<dbReference type="GO" id="GO:0043709">
    <property type="term" value="P:cell adhesion involved in single-species biofilm formation"/>
    <property type="evidence" value="ECO:0007669"/>
    <property type="project" value="TreeGrafter"/>
</dbReference>
<comment type="caution">
    <text evidence="2">The sequence shown here is derived from an EMBL/GenBank/DDBJ whole genome shotgun (WGS) entry which is preliminary data.</text>
</comment>
<dbReference type="PANTHER" id="PTHR33420">
    <property type="entry name" value="FIMBRIAL SUBUNIT ELFA-RELATED"/>
    <property type="match status" value="1"/>
</dbReference>
<dbReference type="SUPFAM" id="SSF49401">
    <property type="entry name" value="Bacterial adhesins"/>
    <property type="match status" value="1"/>
</dbReference>
<dbReference type="InterPro" id="IPR008966">
    <property type="entry name" value="Adhesion_dom_sf"/>
</dbReference>
<dbReference type="Proteomes" id="UP001146019">
    <property type="component" value="Unassembled WGS sequence"/>
</dbReference>
<feature type="domain" description="Fimbrial-type adhesion" evidence="1">
    <location>
        <begin position="39"/>
        <end position="181"/>
    </location>
</feature>
<dbReference type="Gene3D" id="2.60.40.1090">
    <property type="entry name" value="Fimbrial-type adhesion domain"/>
    <property type="match status" value="1"/>
</dbReference>
<dbReference type="PANTHER" id="PTHR33420:SF4">
    <property type="entry name" value="FIMBRIAL-LIKE PROTEIN FIMF"/>
    <property type="match status" value="1"/>
</dbReference>
<evidence type="ECO:0000313" key="3">
    <source>
        <dbReference type="Proteomes" id="UP001146019"/>
    </source>
</evidence>
<proteinExistence type="predicted"/>
<gene>
    <name evidence="2" type="ORF">OSH00_14925</name>
</gene>
<protein>
    <submittedName>
        <fullName evidence="2">Fimbrial protein</fullName>
    </submittedName>
</protein>
<name>A0A9X3DVS6_9GAMM</name>
<evidence type="ECO:0000313" key="2">
    <source>
        <dbReference type="EMBL" id="MCX5469021.1"/>
    </source>
</evidence>